<keyword evidence="2" id="KW-1185">Reference proteome</keyword>
<dbReference type="SUPFAM" id="SSF52499">
    <property type="entry name" value="Isochorismatase-like hydrolases"/>
    <property type="match status" value="1"/>
</dbReference>
<sequence length="53" mass="6028">MCVDTTVRSTYEKGYKVKLVAEGCTTKNLTFNNVEVNYKEVNISYFAALARFP</sequence>
<dbReference type="KEGG" id="eml:EMELA_v1c08800"/>
<name>A0A2K8P0E4_9MOLU</name>
<reference evidence="1 2" key="1">
    <citation type="submission" date="2017-11" db="EMBL/GenBank/DDBJ databases">
        <title>Genome sequence of Entomoplasma melaleucae M1 (ATCC 49191).</title>
        <authorList>
            <person name="Lo W.-S."/>
            <person name="Gasparich G.E."/>
            <person name="Kuo C.-H."/>
        </authorList>
    </citation>
    <scope>NUCLEOTIDE SEQUENCE [LARGE SCALE GENOMIC DNA]</scope>
    <source>
        <strain evidence="1 2">M1</strain>
    </source>
</reference>
<dbReference type="AlphaFoldDB" id="A0A2K8P0E4"/>
<protein>
    <submittedName>
        <fullName evidence="1">Uncharacterized protein</fullName>
    </submittedName>
</protein>
<dbReference type="Gene3D" id="3.40.50.850">
    <property type="entry name" value="Isochorismatase-like"/>
    <property type="match status" value="1"/>
</dbReference>
<accession>A0A2K8P0E4</accession>
<dbReference type="Proteomes" id="UP000231896">
    <property type="component" value="Chromosome"/>
</dbReference>
<dbReference type="EMBL" id="CP024964">
    <property type="protein sequence ID" value="ATZ18363.1"/>
    <property type="molecule type" value="Genomic_DNA"/>
</dbReference>
<dbReference type="InterPro" id="IPR036380">
    <property type="entry name" value="Isochorismatase-like_sf"/>
</dbReference>
<evidence type="ECO:0000313" key="1">
    <source>
        <dbReference type="EMBL" id="ATZ18363.1"/>
    </source>
</evidence>
<organism evidence="1 2">
    <name type="scientific">Mesoplasma melaleucae</name>
    <dbReference type="NCBI Taxonomy" id="81459"/>
    <lineage>
        <taxon>Bacteria</taxon>
        <taxon>Bacillati</taxon>
        <taxon>Mycoplasmatota</taxon>
        <taxon>Mollicutes</taxon>
        <taxon>Entomoplasmatales</taxon>
        <taxon>Entomoplasmataceae</taxon>
        <taxon>Mesoplasma</taxon>
    </lineage>
</organism>
<gene>
    <name evidence="1" type="ORF">EMELA_v1c08800</name>
</gene>
<evidence type="ECO:0000313" key="2">
    <source>
        <dbReference type="Proteomes" id="UP000231896"/>
    </source>
</evidence>
<proteinExistence type="predicted"/>